<dbReference type="GO" id="GO:0005737">
    <property type="term" value="C:cytoplasm"/>
    <property type="evidence" value="ECO:0007669"/>
    <property type="project" value="TreeGrafter"/>
</dbReference>
<evidence type="ECO:0000259" key="2">
    <source>
        <dbReference type="Pfam" id="PF00248"/>
    </source>
</evidence>
<keyword evidence="4" id="KW-1185">Reference proteome</keyword>
<dbReference type="SUPFAM" id="SSF51430">
    <property type="entry name" value="NAD(P)-linked oxidoreductase"/>
    <property type="match status" value="1"/>
</dbReference>
<proteinExistence type="predicted"/>
<dbReference type="Pfam" id="PF00248">
    <property type="entry name" value="Aldo_ket_red"/>
    <property type="match status" value="1"/>
</dbReference>
<dbReference type="GO" id="GO:0016491">
    <property type="term" value="F:oxidoreductase activity"/>
    <property type="evidence" value="ECO:0007669"/>
    <property type="project" value="UniProtKB-KW"/>
</dbReference>
<gene>
    <name evidence="3" type="ORF">MUG84_16920</name>
</gene>
<dbReference type="AlphaFoldDB" id="A0A9X2B631"/>
<dbReference type="EMBL" id="JALIRP010000006">
    <property type="protein sequence ID" value="MCJ8013412.1"/>
    <property type="molecule type" value="Genomic_DNA"/>
</dbReference>
<dbReference type="PANTHER" id="PTHR43625">
    <property type="entry name" value="AFLATOXIN B1 ALDEHYDE REDUCTASE"/>
    <property type="match status" value="1"/>
</dbReference>
<evidence type="ECO:0000256" key="1">
    <source>
        <dbReference type="ARBA" id="ARBA00023002"/>
    </source>
</evidence>
<feature type="domain" description="NADP-dependent oxidoreductase" evidence="2">
    <location>
        <begin position="14"/>
        <end position="305"/>
    </location>
</feature>
<evidence type="ECO:0000313" key="4">
    <source>
        <dbReference type="Proteomes" id="UP001139347"/>
    </source>
</evidence>
<keyword evidence="1" id="KW-0560">Oxidoreductase</keyword>
<reference evidence="3" key="1">
    <citation type="submission" date="2022-04" db="EMBL/GenBank/DDBJ databases">
        <title>Paenibacillus mangrovi sp. nov., a novel endophytic bacterium isolated from bark of Kandelia candel.</title>
        <authorList>
            <person name="Tuo L."/>
        </authorList>
    </citation>
    <scope>NUCLEOTIDE SEQUENCE</scope>
    <source>
        <strain evidence="3">KQZ6P-2</strain>
    </source>
</reference>
<dbReference type="InterPro" id="IPR036812">
    <property type="entry name" value="NAD(P)_OxRdtase_dom_sf"/>
</dbReference>
<dbReference type="CDD" id="cd19076">
    <property type="entry name" value="AKR_AKR13A_13D"/>
    <property type="match status" value="1"/>
</dbReference>
<name>A0A9X2B631_9BACL</name>
<dbReference type="RefSeq" id="WP_244726764.1">
    <property type="nucleotide sequence ID" value="NZ_JALIRP010000006.1"/>
</dbReference>
<dbReference type="InterPro" id="IPR023210">
    <property type="entry name" value="NADP_OxRdtase_dom"/>
</dbReference>
<sequence length="323" mass="35858">MEKRRLGQLEVSAMGLGCMGMSEFYGATDEKQSIRTIHKALDLGLNFFDSADMYGVGGSNESLIGHALRGRRSHAIFATKFGVVRDSQGNVLGINGHPQYVFKAIDESLRRLGTDYIDLYYQHMPDPNVPIEETVGAMSELVKKGKVRYIGLSNVGAEALIRASKIHPITALQAEYSLWSREVEQVLPTIRELGCGLVAYSPLGKGFLTGAIKRYEDFADNDIRRHFTRFQGDHFKINLDLVSEIEEIARENQVTSSQVALAWVLLQGKDIVPIPGTSKEKRLMENVNALQVQLKLEDLIKIDNIASQIVGDFDVSSDTLEAL</sequence>
<dbReference type="Gene3D" id="3.20.20.100">
    <property type="entry name" value="NADP-dependent oxidoreductase domain"/>
    <property type="match status" value="1"/>
</dbReference>
<accession>A0A9X2B631</accession>
<protein>
    <submittedName>
        <fullName evidence="3">Aldo/keto reductase</fullName>
    </submittedName>
</protein>
<dbReference type="Proteomes" id="UP001139347">
    <property type="component" value="Unassembled WGS sequence"/>
</dbReference>
<dbReference type="PANTHER" id="PTHR43625:SF40">
    <property type="entry name" value="ALDO-KETO REDUCTASE YAKC [NADP(+)]"/>
    <property type="match status" value="1"/>
</dbReference>
<comment type="caution">
    <text evidence="3">The sequence shown here is derived from an EMBL/GenBank/DDBJ whole genome shotgun (WGS) entry which is preliminary data.</text>
</comment>
<dbReference type="InterPro" id="IPR050791">
    <property type="entry name" value="Aldo-Keto_reductase"/>
</dbReference>
<organism evidence="3 4">
    <name type="scientific">Paenibacillus mangrovi</name>
    <dbReference type="NCBI Taxonomy" id="2931978"/>
    <lineage>
        <taxon>Bacteria</taxon>
        <taxon>Bacillati</taxon>
        <taxon>Bacillota</taxon>
        <taxon>Bacilli</taxon>
        <taxon>Bacillales</taxon>
        <taxon>Paenibacillaceae</taxon>
        <taxon>Paenibacillus</taxon>
    </lineage>
</organism>
<evidence type="ECO:0000313" key="3">
    <source>
        <dbReference type="EMBL" id="MCJ8013412.1"/>
    </source>
</evidence>